<dbReference type="SUPFAM" id="SSF111126">
    <property type="entry name" value="Ligand-binding domain in the NO signalling and Golgi transport"/>
    <property type="match status" value="1"/>
</dbReference>
<evidence type="ECO:0000313" key="2">
    <source>
        <dbReference type="Proteomes" id="UP000076874"/>
    </source>
</evidence>
<accession>A0A167TUL2</accession>
<protein>
    <submittedName>
        <fullName evidence="1">Uncharacterized protein</fullName>
    </submittedName>
</protein>
<organism evidence="1 2">
    <name type="scientific">Niveomyces insectorum RCEF 264</name>
    <dbReference type="NCBI Taxonomy" id="1081102"/>
    <lineage>
        <taxon>Eukaryota</taxon>
        <taxon>Fungi</taxon>
        <taxon>Dikarya</taxon>
        <taxon>Ascomycota</taxon>
        <taxon>Pezizomycotina</taxon>
        <taxon>Sordariomycetes</taxon>
        <taxon>Hypocreomycetidae</taxon>
        <taxon>Hypocreales</taxon>
        <taxon>Cordycipitaceae</taxon>
        <taxon>Niveomyces</taxon>
    </lineage>
</organism>
<reference evidence="1 2" key="1">
    <citation type="journal article" date="2016" name="Genome Biol. Evol.">
        <title>Divergent and convergent evolution of fungal pathogenicity.</title>
        <authorList>
            <person name="Shang Y."/>
            <person name="Xiao G."/>
            <person name="Zheng P."/>
            <person name="Cen K."/>
            <person name="Zhan S."/>
            <person name="Wang C."/>
        </authorList>
    </citation>
    <scope>NUCLEOTIDE SEQUENCE [LARGE SCALE GENOMIC DNA]</scope>
    <source>
        <strain evidence="1 2">RCEF 264</strain>
    </source>
</reference>
<sequence>MAKRILVQCRSHDIPGEPDERRTTMANIVCEHTWNRPFDKDQDRVQSSGQYRYDQNRVYFLIDNGPLDSRDVSTSVYRWNGKELLAMPLNPVIAGYLQTYPFDGKRNTASKGYSDEEYRLKFGEERFQELILERIRQRRKWGQDLLSSEKEFLEKHPELLTQL</sequence>
<evidence type="ECO:0000313" key="1">
    <source>
        <dbReference type="EMBL" id="OAA60962.1"/>
    </source>
</evidence>
<dbReference type="OrthoDB" id="4907064at2759"/>
<dbReference type="InterPro" id="IPR024096">
    <property type="entry name" value="NO_sig/Golgi_transp_ligand-bd"/>
</dbReference>
<comment type="caution">
    <text evidence="1">The sequence shown here is derived from an EMBL/GenBank/DDBJ whole genome shotgun (WGS) entry which is preliminary data.</text>
</comment>
<dbReference type="EMBL" id="AZHD01000008">
    <property type="protein sequence ID" value="OAA60962.1"/>
    <property type="molecule type" value="Genomic_DNA"/>
</dbReference>
<dbReference type="AlphaFoldDB" id="A0A167TUL2"/>
<gene>
    <name evidence="1" type="ORF">SPI_04986</name>
</gene>
<dbReference type="Proteomes" id="UP000076874">
    <property type="component" value="Unassembled WGS sequence"/>
</dbReference>
<name>A0A167TUL2_9HYPO</name>
<keyword evidence="2" id="KW-1185">Reference proteome</keyword>
<proteinExistence type="predicted"/>